<feature type="domain" description="N-acetyltransferase" evidence="1">
    <location>
        <begin position="142"/>
        <end position="292"/>
    </location>
</feature>
<dbReference type="InterPro" id="IPR000182">
    <property type="entry name" value="GNAT_dom"/>
</dbReference>
<dbReference type="EMBL" id="JBHUCX010000018">
    <property type="protein sequence ID" value="MFD1674320.1"/>
    <property type="molecule type" value="Genomic_DNA"/>
</dbReference>
<accession>A0ABW4JGR2</accession>
<dbReference type="InterPro" id="IPR013653">
    <property type="entry name" value="GCN5-like_dom"/>
</dbReference>
<protein>
    <submittedName>
        <fullName evidence="2">GNAT family N-acetyltransferase</fullName>
        <ecNumber evidence="2">2.3.1.-</ecNumber>
    </submittedName>
</protein>
<evidence type="ECO:0000313" key="2">
    <source>
        <dbReference type="EMBL" id="MFD1674320.1"/>
    </source>
</evidence>
<keyword evidence="3" id="KW-1185">Reference proteome</keyword>
<sequence length="296" mass="34432">MENLIISPYKAERDKAAISAMLCGNEQFDEMFQQSDKTFHSSTFVARYNGVTVGFLSFNDFKRQTITTIFVSKEYRRLGIGTALMAKADQLLSKNEAVERMLGLCLDGDRSSLQFLYKNGCYISYSSYIMEREGGRLPERNISVRQYEDDDYLICHNIWEISFYKMHERVGMLPTYYFPPNERERKRFVEDQNNRFVMLNDGEIVAVGIIDGSELSHVSVRPDLQGRGYGRAFVSFLVNEIMRRGEKVVKLGVVKGNPAKKLYERLDFKEKSLHHWVTKYYRPDTRLSRPPSEKIL</sequence>
<comment type="caution">
    <text evidence="2">The sequence shown here is derived from an EMBL/GenBank/DDBJ whole genome shotgun (WGS) entry which is preliminary data.</text>
</comment>
<feature type="domain" description="N-acetyltransferase" evidence="1">
    <location>
        <begin position="4"/>
        <end position="143"/>
    </location>
</feature>
<dbReference type="Gene3D" id="3.40.630.30">
    <property type="match status" value="2"/>
</dbReference>
<organism evidence="2 3">
    <name type="scientific">Alicyclobacillus fodiniaquatilis</name>
    <dbReference type="NCBI Taxonomy" id="1661150"/>
    <lineage>
        <taxon>Bacteria</taxon>
        <taxon>Bacillati</taxon>
        <taxon>Bacillota</taxon>
        <taxon>Bacilli</taxon>
        <taxon>Bacillales</taxon>
        <taxon>Alicyclobacillaceae</taxon>
        <taxon>Alicyclobacillus</taxon>
    </lineage>
</organism>
<dbReference type="SUPFAM" id="SSF55729">
    <property type="entry name" value="Acyl-CoA N-acyltransferases (Nat)"/>
    <property type="match status" value="2"/>
</dbReference>
<dbReference type="InterPro" id="IPR050276">
    <property type="entry name" value="MshD_Acetyltransferase"/>
</dbReference>
<reference evidence="3" key="1">
    <citation type="journal article" date="2019" name="Int. J. Syst. Evol. Microbiol.">
        <title>The Global Catalogue of Microorganisms (GCM) 10K type strain sequencing project: providing services to taxonomists for standard genome sequencing and annotation.</title>
        <authorList>
            <consortium name="The Broad Institute Genomics Platform"/>
            <consortium name="The Broad Institute Genome Sequencing Center for Infectious Disease"/>
            <person name="Wu L."/>
            <person name="Ma J."/>
        </authorList>
    </citation>
    <scope>NUCLEOTIDE SEQUENCE [LARGE SCALE GENOMIC DNA]</scope>
    <source>
        <strain evidence="3">CGMCC 1.12286</strain>
    </source>
</reference>
<keyword evidence="2" id="KW-0012">Acyltransferase</keyword>
<evidence type="ECO:0000259" key="1">
    <source>
        <dbReference type="PROSITE" id="PS51186"/>
    </source>
</evidence>
<dbReference type="Pfam" id="PF00583">
    <property type="entry name" value="Acetyltransf_1"/>
    <property type="match status" value="1"/>
</dbReference>
<dbReference type="PANTHER" id="PTHR43617">
    <property type="entry name" value="L-AMINO ACID N-ACETYLTRANSFERASE"/>
    <property type="match status" value="1"/>
</dbReference>
<dbReference type="InterPro" id="IPR016181">
    <property type="entry name" value="Acyl_CoA_acyltransferase"/>
</dbReference>
<dbReference type="Proteomes" id="UP001597079">
    <property type="component" value="Unassembled WGS sequence"/>
</dbReference>
<dbReference type="CDD" id="cd04301">
    <property type="entry name" value="NAT_SF"/>
    <property type="match status" value="2"/>
</dbReference>
<dbReference type="RefSeq" id="WP_377942184.1">
    <property type="nucleotide sequence ID" value="NZ_JBHUCX010000018.1"/>
</dbReference>
<dbReference type="PROSITE" id="PS51186">
    <property type="entry name" value="GNAT"/>
    <property type="match status" value="2"/>
</dbReference>
<dbReference type="PANTHER" id="PTHR43617:SF35">
    <property type="entry name" value="[RIBOSOMAL PROTEIN BS18]-ALANINE N-ACETYLTRANSFERASE"/>
    <property type="match status" value="1"/>
</dbReference>
<proteinExistence type="predicted"/>
<dbReference type="EC" id="2.3.1.-" evidence="2"/>
<keyword evidence="2" id="KW-0808">Transferase</keyword>
<dbReference type="Pfam" id="PF08445">
    <property type="entry name" value="FR47"/>
    <property type="match status" value="1"/>
</dbReference>
<name>A0ABW4JGR2_9BACL</name>
<dbReference type="GO" id="GO:0016746">
    <property type="term" value="F:acyltransferase activity"/>
    <property type="evidence" value="ECO:0007669"/>
    <property type="project" value="UniProtKB-KW"/>
</dbReference>
<gene>
    <name evidence="2" type="ORF">ACFSB2_06320</name>
</gene>
<evidence type="ECO:0000313" key="3">
    <source>
        <dbReference type="Proteomes" id="UP001597079"/>
    </source>
</evidence>